<dbReference type="AlphaFoldDB" id="A0A9N9CYV0"/>
<accession>A0A9N9CYV0</accession>
<keyword evidence="3" id="KW-1185">Reference proteome</keyword>
<evidence type="ECO:0000256" key="1">
    <source>
        <dbReference type="SAM" id="MobiDB-lite"/>
    </source>
</evidence>
<sequence length="111" mass="12834">MLLAEYTDDIVVSQNAYAIKSRKNSLWSLATKLLSAFDHSNSTTHYLFEDAPEISKNEIKNILALYKRGKSHFQQLLAQDVYKTEPKLRKKRKNQEDNSTQVQRSSSTLEQ</sequence>
<gene>
    <name evidence="2" type="ORF">RFULGI_LOCUS7310</name>
</gene>
<comment type="caution">
    <text evidence="2">The sequence shown here is derived from an EMBL/GenBank/DDBJ whole genome shotgun (WGS) entry which is preliminary data.</text>
</comment>
<feature type="compositionally biased region" description="Polar residues" evidence="1">
    <location>
        <begin position="97"/>
        <end position="111"/>
    </location>
</feature>
<organism evidence="2 3">
    <name type="scientific">Racocetra fulgida</name>
    <dbReference type="NCBI Taxonomy" id="60492"/>
    <lineage>
        <taxon>Eukaryota</taxon>
        <taxon>Fungi</taxon>
        <taxon>Fungi incertae sedis</taxon>
        <taxon>Mucoromycota</taxon>
        <taxon>Glomeromycotina</taxon>
        <taxon>Glomeromycetes</taxon>
        <taxon>Diversisporales</taxon>
        <taxon>Gigasporaceae</taxon>
        <taxon>Racocetra</taxon>
    </lineage>
</organism>
<dbReference type="EMBL" id="CAJVPZ010010420">
    <property type="protein sequence ID" value="CAG8619588.1"/>
    <property type="molecule type" value="Genomic_DNA"/>
</dbReference>
<feature type="region of interest" description="Disordered" evidence="1">
    <location>
        <begin position="84"/>
        <end position="111"/>
    </location>
</feature>
<name>A0A9N9CYV0_9GLOM</name>
<evidence type="ECO:0000313" key="2">
    <source>
        <dbReference type="EMBL" id="CAG8619588.1"/>
    </source>
</evidence>
<feature type="non-terminal residue" evidence="2">
    <location>
        <position position="111"/>
    </location>
</feature>
<dbReference type="OrthoDB" id="2437108at2759"/>
<protein>
    <submittedName>
        <fullName evidence="2">14737_t:CDS:1</fullName>
    </submittedName>
</protein>
<dbReference type="Proteomes" id="UP000789396">
    <property type="component" value="Unassembled WGS sequence"/>
</dbReference>
<reference evidence="2" key="1">
    <citation type="submission" date="2021-06" db="EMBL/GenBank/DDBJ databases">
        <authorList>
            <person name="Kallberg Y."/>
            <person name="Tangrot J."/>
            <person name="Rosling A."/>
        </authorList>
    </citation>
    <scope>NUCLEOTIDE SEQUENCE</scope>
    <source>
        <strain evidence="2">IN212</strain>
    </source>
</reference>
<proteinExistence type="predicted"/>
<evidence type="ECO:0000313" key="3">
    <source>
        <dbReference type="Proteomes" id="UP000789396"/>
    </source>
</evidence>